<dbReference type="AlphaFoldDB" id="A0A1G2U4Z6"/>
<accession>A0A1G2U4Z6</accession>
<proteinExistence type="predicted"/>
<dbReference type="Proteomes" id="UP000179283">
    <property type="component" value="Unassembled WGS sequence"/>
</dbReference>
<sequence length="143" mass="16518">MKKFWRSLMNSLFAWPDQYYMAGTEGTGMYFVHLVSRRGRVGVRKLAIGWRIRVEPRNLFGRQIFARPLYKHLSREAGWTQPGERGQVRFSRLVWNQTELESGIAYAEKALMEGFLPLAQRRPRPVLATISTSMQLLGDGSLN</sequence>
<protein>
    <submittedName>
        <fullName evidence="1">Uncharacterized protein</fullName>
    </submittedName>
</protein>
<dbReference type="EMBL" id="MHWD01000008">
    <property type="protein sequence ID" value="OHB04568.1"/>
    <property type="molecule type" value="Genomic_DNA"/>
</dbReference>
<gene>
    <name evidence="1" type="ORF">A2920_01315</name>
</gene>
<comment type="caution">
    <text evidence="1">The sequence shown here is derived from an EMBL/GenBank/DDBJ whole genome shotgun (WGS) entry which is preliminary data.</text>
</comment>
<organism evidence="1 2">
    <name type="scientific">Candidatus Zambryskibacteria bacterium RIFCSPLOWO2_01_FULL_43_17</name>
    <dbReference type="NCBI Taxonomy" id="1802760"/>
    <lineage>
        <taxon>Bacteria</taxon>
        <taxon>Candidatus Zambryskiibacteriota</taxon>
    </lineage>
</organism>
<evidence type="ECO:0000313" key="2">
    <source>
        <dbReference type="Proteomes" id="UP000179283"/>
    </source>
</evidence>
<name>A0A1G2U4Z6_9BACT</name>
<evidence type="ECO:0000313" key="1">
    <source>
        <dbReference type="EMBL" id="OHB04568.1"/>
    </source>
</evidence>
<reference evidence="1 2" key="1">
    <citation type="journal article" date="2016" name="Nat. Commun.">
        <title>Thousands of microbial genomes shed light on interconnected biogeochemical processes in an aquifer system.</title>
        <authorList>
            <person name="Anantharaman K."/>
            <person name="Brown C.T."/>
            <person name="Hug L.A."/>
            <person name="Sharon I."/>
            <person name="Castelle C.J."/>
            <person name="Probst A.J."/>
            <person name="Thomas B.C."/>
            <person name="Singh A."/>
            <person name="Wilkins M.J."/>
            <person name="Karaoz U."/>
            <person name="Brodie E.L."/>
            <person name="Williams K.H."/>
            <person name="Hubbard S.S."/>
            <person name="Banfield J.F."/>
        </authorList>
    </citation>
    <scope>NUCLEOTIDE SEQUENCE [LARGE SCALE GENOMIC DNA]</scope>
</reference>